<sequence>MSIQDKNALTGPRKLLALDGGGIRGTITLEILAKLETSLQEQLKAGPGFVLANYFDYMAGTSTGAIIATCLSLGMRVADVRKFYLDSGPAMFDKASLLKRFRAKYKDTQLAEKLREVIGQQTGEPEAKLGSQALRTYLLLILRNATTDSAWPLSNNPQAKYNDLTRHDSNLELPLWQLVRASTAAPTYFPPEVVALGDKEYVFVDGGVTMYNNPAFQLFLMATLKPYQLEWPTGTDQMLLVSIGTGAAANANAELAPNEMNLLYNASSIPSALMFAASNEQDMLCRVFGKCLHGATLDNEVLDLKGDIGLGSLPGKLFTYLRYNADLSRKGLDALGLQNIEPEDVQQMDSVKYIAQLQQVGQAVAREVDMAHFEGFLGS</sequence>
<comment type="caution">
    <text evidence="5">The sequence shown here is derived from an EMBL/GenBank/DDBJ whole genome shotgun (WGS) entry which is preliminary data.</text>
</comment>
<dbReference type="SUPFAM" id="SSF52151">
    <property type="entry name" value="FabD/lysophospholipase-like"/>
    <property type="match status" value="1"/>
</dbReference>
<dbReference type="EMBL" id="BAABDK010000010">
    <property type="protein sequence ID" value="GAA4030312.1"/>
    <property type="molecule type" value="Genomic_DNA"/>
</dbReference>
<gene>
    <name evidence="5" type="ORF">GCM10022409_13190</name>
</gene>
<evidence type="ECO:0000313" key="5">
    <source>
        <dbReference type="EMBL" id="GAA4030312.1"/>
    </source>
</evidence>
<name>A0ABP7TRQ6_9BACT</name>
<feature type="active site" description="Nucleophile" evidence="3">
    <location>
        <position position="62"/>
    </location>
</feature>
<dbReference type="InterPro" id="IPR016035">
    <property type="entry name" value="Acyl_Trfase/lysoPLipase"/>
</dbReference>
<dbReference type="PANTHER" id="PTHR32176:SF92">
    <property type="entry name" value="XYLOSE ISOMERASE"/>
    <property type="match status" value="1"/>
</dbReference>
<feature type="short sequence motif" description="GXSXG" evidence="3">
    <location>
        <begin position="60"/>
        <end position="64"/>
    </location>
</feature>
<feature type="domain" description="PNPLA" evidence="4">
    <location>
        <begin position="16"/>
        <end position="219"/>
    </location>
</feature>
<dbReference type="PROSITE" id="PS51635">
    <property type="entry name" value="PNPLA"/>
    <property type="match status" value="1"/>
</dbReference>
<dbReference type="Pfam" id="PF01734">
    <property type="entry name" value="Patatin"/>
    <property type="match status" value="1"/>
</dbReference>
<protein>
    <recommendedName>
        <fullName evidence="4">PNPLA domain-containing protein</fullName>
    </recommendedName>
</protein>
<keyword evidence="3" id="KW-0378">Hydrolase</keyword>
<dbReference type="RefSeq" id="WP_345051873.1">
    <property type="nucleotide sequence ID" value="NZ_BAABDK010000010.1"/>
</dbReference>
<dbReference type="Proteomes" id="UP001501469">
    <property type="component" value="Unassembled WGS sequence"/>
</dbReference>
<keyword evidence="6" id="KW-1185">Reference proteome</keyword>
<evidence type="ECO:0000256" key="2">
    <source>
        <dbReference type="ARBA" id="ARBA00023098"/>
    </source>
</evidence>
<evidence type="ECO:0000256" key="1">
    <source>
        <dbReference type="ARBA" id="ARBA00010240"/>
    </source>
</evidence>
<feature type="short sequence motif" description="DGA/G" evidence="3">
    <location>
        <begin position="205"/>
        <end position="207"/>
    </location>
</feature>
<dbReference type="PANTHER" id="PTHR32176">
    <property type="entry name" value="XYLOSE ISOMERASE"/>
    <property type="match status" value="1"/>
</dbReference>
<keyword evidence="2 3" id="KW-0443">Lipid metabolism</keyword>
<evidence type="ECO:0000313" key="6">
    <source>
        <dbReference type="Proteomes" id="UP001501469"/>
    </source>
</evidence>
<organism evidence="5 6">
    <name type="scientific">Hymenobacter glaciei</name>
    <dbReference type="NCBI Taxonomy" id="877209"/>
    <lineage>
        <taxon>Bacteria</taxon>
        <taxon>Pseudomonadati</taxon>
        <taxon>Bacteroidota</taxon>
        <taxon>Cytophagia</taxon>
        <taxon>Cytophagales</taxon>
        <taxon>Hymenobacteraceae</taxon>
        <taxon>Hymenobacter</taxon>
    </lineage>
</organism>
<reference evidence="6" key="1">
    <citation type="journal article" date="2019" name="Int. J. Syst. Evol. Microbiol.">
        <title>The Global Catalogue of Microorganisms (GCM) 10K type strain sequencing project: providing services to taxonomists for standard genome sequencing and annotation.</title>
        <authorList>
            <consortium name="The Broad Institute Genomics Platform"/>
            <consortium name="The Broad Institute Genome Sequencing Center for Infectious Disease"/>
            <person name="Wu L."/>
            <person name="Ma J."/>
        </authorList>
    </citation>
    <scope>NUCLEOTIDE SEQUENCE [LARGE SCALE GENOMIC DNA]</scope>
    <source>
        <strain evidence="6">JCM 17225</strain>
    </source>
</reference>
<comment type="similarity">
    <text evidence="1">Belongs to the patatin family.</text>
</comment>
<dbReference type="Gene3D" id="3.40.1090.10">
    <property type="entry name" value="Cytosolic phospholipase A2 catalytic domain"/>
    <property type="match status" value="1"/>
</dbReference>
<accession>A0ABP7TRQ6</accession>
<dbReference type="InterPro" id="IPR002641">
    <property type="entry name" value="PNPLA_dom"/>
</dbReference>
<evidence type="ECO:0000256" key="3">
    <source>
        <dbReference type="PROSITE-ProRule" id="PRU01161"/>
    </source>
</evidence>
<proteinExistence type="inferred from homology"/>
<keyword evidence="3" id="KW-0442">Lipid degradation</keyword>
<evidence type="ECO:0000259" key="4">
    <source>
        <dbReference type="PROSITE" id="PS51635"/>
    </source>
</evidence>
<feature type="active site" description="Proton acceptor" evidence="3">
    <location>
        <position position="205"/>
    </location>
</feature>
<feature type="short sequence motif" description="GXGXXG" evidence="3">
    <location>
        <begin position="20"/>
        <end position="25"/>
    </location>
</feature>